<proteinExistence type="predicted"/>
<evidence type="ECO:0000313" key="3">
    <source>
        <dbReference type="Proteomes" id="UP000077856"/>
    </source>
</evidence>
<dbReference type="AlphaFoldDB" id="A0A160MC80"/>
<accession>A0A160MC80</accession>
<evidence type="ECO:0008006" key="4">
    <source>
        <dbReference type="Google" id="ProtNLM"/>
    </source>
</evidence>
<dbReference type="eggNOG" id="ENOG5033CNV">
    <property type="taxonomic scope" value="Bacteria"/>
</dbReference>
<dbReference type="RefSeq" id="WP_009334580.1">
    <property type="nucleotide sequence ID" value="NZ_CP015506.1"/>
</dbReference>
<gene>
    <name evidence="2" type="ORF">A361_12875</name>
</gene>
<dbReference type="InterPro" id="IPR025100">
    <property type="entry name" value="DUF4025"/>
</dbReference>
<dbReference type="Pfam" id="PF13217">
    <property type="entry name" value="DUF4025"/>
    <property type="match status" value="1"/>
</dbReference>
<sequence>MNKKDKNDGTDIAGRYYETEDYNRNDQLSSGLATTHEQVSDAYMEGQADAVIEDVVGVDISIPRKGYDE</sequence>
<organism evidence="2 3">
    <name type="scientific">Cytobacillus oceanisediminis 2691</name>
    <dbReference type="NCBI Taxonomy" id="1196031"/>
    <lineage>
        <taxon>Bacteria</taxon>
        <taxon>Bacillati</taxon>
        <taxon>Bacillota</taxon>
        <taxon>Bacilli</taxon>
        <taxon>Bacillales</taxon>
        <taxon>Bacillaceae</taxon>
        <taxon>Cytobacillus</taxon>
    </lineage>
</organism>
<evidence type="ECO:0000256" key="1">
    <source>
        <dbReference type="SAM" id="MobiDB-lite"/>
    </source>
</evidence>
<dbReference type="Proteomes" id="UP000077856">
    <property type="component" value="Chromosome"/>
</dbReference>
<feature type="compositionally biased region" description="Polar residues" evidence="1">
    <location>
        <begin position="25"/>
        <end position="34"/>
    </location>
</feature>
<protein>
    <recommendedName>
        <fullName evidence="4">DUF4025 domain-containing protein</fullName>
    </recommendedName>
</protein>
<dbReference type="EMBL" id="CP015506">
    <property type="protein sequence ID" value="AND39998.1"/>
    <property type="molecule type" value="Genomic_DNA"/>
</dbReference>
<evidence type="ECO:0000313" key="2">
    <source>
        <dbReference type="EMBL" id="AND39998.1"/>
    </source>
</evidence>
<reference evidence="2 3" key="1">
    <citation type="submission" date="2016-04" db="EMBL/GenBank/DDBJ databases">
        <title>Complete genome sequence of Bacillus oceanisediminis strain 2691.</title>
        <authorList>
            <person name="Jeong H."/>
            <person name="Kim H.J."/>
            <person name="Lee D.-W."/>
        </authorList>
    </citation>
    <scope>NUCLEOTIDE SEQUENCE [LARGE SCALE GENOMIC DNA]</scope>
    <source>
        <strain evidence="2 3">2691</strain>
    </source>
</reference>
<dbReference type="KEGG" id="bon:A361_12875"/>
<feature type="region of interest" description="Disordered" evidence="1">
    <location>
        <begin position="1"/>
        <end position="34"/>
    </location>
</feature>
<name>A0A160MC80_9BACI</name>